<sequence>MSTSSPKAIGTIGPEGPEPGRIGRNEHKESKSKWDIWDKWTRTGRISRNEHKRSQKKMGHLGQKDAGGRRRSLKANRIMTRVTRERVQSQRA</sequence>
<evidence type="ECO:0000313" key="3">
    <source>
        <dbReference type="Proteomes" id="UP000824469"/>
    </source>
</evidence>
<feature type="compositionally biased region" description="Basic residues" evidence="1">
    <location>
        <begin position="50"/>
        <end position="59"/>
    </location>
</feature>
<evidence type="ECO:0000256" key="1">
    <source>
        <dbReference type="SAM" id="MobiDB-lite"/>
    </source>
</evidence>
<dbReference type="EMBL" id="JAHRHJ020003813">
    <property type="protein sequence ID" value="KAH9290366.1"/>
    <property type="molecule type" value="Genomic_DNA"/>
</dbReference>
<feature type="compositionally biased region" description="Basic and acidic residues" evidence="1">
    <location>
        <begin position="21"/>
        <end position="33"/>
    </location>
</feature>
<dbReference type="Proteomes" id="UP000824469">
    <property type="component" value="Unassembled WGS sequence"/>
</dbReference>
<reference evidence="2 3" key="1">
    <citation type="journal article" date="2021" name="Nat. Plants">
        <title>The Taxus genome provides insights into paclitaxel biosynthesis.</title>
        <authorList>
            <person name="Xiong X."/>
            <person name="Gou J."/>
            <person name="Liao Q."/>
            <person name="Li Y."/>
            <person name="Zhou Q."/>
            <person name="Bi G."/>
            <person name="Li C."/>
            <person name="Du R."/>
            <person name="Wang X."/>
            <person name="Sun T."/>
            <person name="Guo L."/>
            <person name="Liang H."/>
            <person name="Lu P."/>
            <person name="Wu Y."/>
            <person name="Zhang Z."/>
            <person name="Ro D.K."/>
            <person name="Shang Y."/>
            <person name="Huang S."/>
            <person name="Yan J."/>
        </authorList>
    </citation>
    <scope>NUCLEOTIDE SEQUENCE [LARGE SCALE GENOMIC DNA]</scope>
    <source>
        <strain evidence="2">Ta-2019</strain>
    </source>
</reference>
<protein>
    <submittedName>
        <fullName evidence="2">Uncharacterized protein</fullName>
    </submittedName>
</protein>
<gene>
    <name evidence="2" type="ORF">KI387_034483</name>
</gene>
<organism evidence="2 3">
    <name type="scientific">Taxus chinensis</name>
    <name type="common">Chinese yew</name>
    <name type="synonym">Taxus wallichiana var. chinensis</name>
    <dbReference type="NCBI Taxonomy" id="29808"/>
    <lineage>
        <taxon>Eukaryota</taxon>
        <taxon>Viridiplantae</taxon>
        <taxon>Streptophyta</taxon>
        <taxon>Embryophyta</taxon>
        <taxon>Tracheophyta</taxon>
        <taxon>Spermatophyta</taxon>
        <taxon>Pinopsida</taxon>
        <taxon>Pinidae</taxon>
        <taxon>Conifers II</taxon>
        <taxon>Cupressales</taxon>
        <taxon>Taxaceae</taxon>
        <taxon>Taxus</taxon>
    </lineage>
</organism>
<feature type="compositionally biased region" description="Low complexity" evidence="1">
    <location>
        <begin position="9"/>
        <end position="20"/>
    </location>
</feature>
<proteinExistence type="predicted"/>
<name>A0AA38F6E5_TAXCH</name>
<feature type="region of interest" description="Disordered" evidence="1">
    <location>
        <begin position="1"/>
        <end position="33"/>
    </location>
</feature>
<keyword evidence="3" id="KW-1185">Reference proteome</keyword>
<comment type="caution">
    <text evidence="2">The sequence shown here is derived from an EMBL/GenBank/DDBJ whole genome shotgun (WGS) entry which is preliminary data.</text>
</comment>
<feature type="region of interest" description="Disordered" evidence="1">
    <location>
        <begin position="45"/>
        <end position="76"/>
    </location>
</feature>
<feature type="non-terminal residue" evidence="2">
    <location>
        <position position="92"/>
    </location>
</feature>
<accession>A0AA38F6E5</accession>
<dbReference type="AlphaFoldDB" id="A0AA38F6E5"/>
<evidence type="ECO:0000313" key="2">
    <source>
        <dbReference type="EMBL" id="KAH9290366.1"/>
    </source>
</evidence>